<feature type="compositionally biased region" description="Low complexity" evidence="7">
    <location>
        <begin position="427"/>
        <end position="436"/>
    </location>
</feature>
<dbReference type="Gene3D" id="3.30.50.10">
    <property type="entry name" value="Erythroid Transcription Factor GATA-1, subunit A"/>
    <property type="match status" value="1"/>
</dbReference>
<evidence type="ECO:0000256" key="1">
    <source>
        <dbReference type="ARBA" id="ARBA00004123"/>
    </source>
</evidence>
<feature type="region of interest" description="Disordered" evidence="7">
    <location>
        <begin position="218"/>
        <end position="241"/>
    </location>
</feature>
<organism evidence="9 10">
    <name type="scientific">Wickerhamomyces pijperi</name>
    <name type="common">Yeast</name>
    <name type="synonym">Pichia pijperi</name>
    <dbReference type="NCBI Taxonomy" id="599730"/>
    <lineage>
        <taxon>Eukaryota</taxon>
        <taxon>Fungi</taxon>
        <taxon>Dikarya</taxon>
        <taxon>Ascomycota</taxon>
        <taxon>Saccharomycotina</taxon>
        <taxon>Saccharomycetes</taxon>
        <taxon>Phaffomycetales</taxon>
        <taxon>Wickerhamomycetaceae</taxon>
        <taxon>Wickerhamomyces</taxon>
    </lineage>
</organism>
<keyword evidence="4" id="KW-0862">Zinc</keyword>
<evidence type="ECO:0000259" key="8">
    <source>
        <dbReference type="PROSITE" id="PS50114"/>
    </source>
</evidence>
<feature type="region of interest" description="Disordered" evidence="7">
    <location>
        <begin position="394"/>
        <end position="474"/>
    </location>
</feature>
<dbReference type="GO" id="GO:0008270">
    <property type="term" value="F:zinc ion binding"/>
    <property type="evidence" value="ECO:0007669"/>
    <property type="project" value="UniProtKB-KW"/>
</dbReference>
<name>A0A9P8TLV8_WICPI</name>
<dbReference type="PROSITE" id="PS50114">
    <property type="entry name" value="GATA_ZN_FINGER_2"/>
    <property type="match status" value="1"/>
</dbReference>
<feature type="compositionally biased region" description="Polar residues" evidence="7">
    <location>
        <begin position="527"/>
        <end position="538"/>
    </location>
</feature>
<evidence type="ECO:0000256" key="2">
    <source>
        <dbReference type="ARBA" id="ARBA00022723"/>
    </source>
</evidence>
<evidence type="ECO:0000256" key="5">
    <source>
        <dbReference type="ARBA" id="ARBA00023242"/>
    </source>
</evidence>
<dbReference type="InterPro" id="IPR000679">
    <property type="entry name" value="Znf_GATA"/>
</dbReference>
<evidence type="ECO:0000313" key="10">
    <source>
        <dbReference type="Proteomes" id="UP000774326"/>
    </source>
</evidence>
<evidence type="ECO:0000256" key="3">
    <source>
        <dbReference type="ARBA" id="ARBA00022771"/>
    </source>
</evidence>
<dbReference type="GO" id="GO:0000122">
    <property type="term" value="P:negative regulation of transcription by RNA polymerase II"/>
    <property type="evidence" value="ECO:0007669"/>
    <property type="project" value="TreeGrafter"/>
</dbReference>
<comment type="subcellular location">
    <subcellularLocation>
        <location evidence="1">Nucleus</location>
    </subcellularLocation>
</comment>
<evidence type="ECO:0000313" key="9">
    <source>
        <dbReference type="EMBL" id="KAH3684408.1"/>
    </source>
</evidence>
<dbReference type="SUPFAM" id="SSF57716">
    <property type="entry name" value="Glucocorticoid receptor-like (DNA-binding domain)"/>
    <property type="match status" value="1"/>
</dbReference>
<feature type="region of interest" description="Disordered" evidence="7">
    <location>
        <begin position="29"/>
        <end position="59"/>
    </location>
</feature>
<sequence>MEESPSIWDIYSAAKKLLVLQPRIENRSLRENCKKSSSTVRTETSSDSSTSLNAKEQPTIIANGQHLVAADSKMGLSSANSEPDPDPALQVNPQHFPKDEPRIKEETVTPKSLPTNLAVKKEQWQVSGSTQPSQAFAKSSAATPVSSKPSPASNLSKGLSQSNQLKQGLAQHGQPTIHVAVNQQIQIQQQKISQKISQNSNSKPISFTKPVTTSGVISSLSSSSNSLNKKRPVSSSAPSTECFNCHTTKTPLWRRDTSGNIMCNACGLFQKLHGTMRPLSLKTDIIKKRNSRRPSSSSTNTNTGPNITPQSLESTPISQSANATMGSQGVIFMNSSFGSFDSRKSQVEQNVSAYSNFTPNSASSSPSATTSASFGKNSNANASSVKHVHILPKPSSVSSSIKPSQIQLPQQQQQQQPQQRRPRHESSPSLFNTPSPITMPSPISPNFQGCNINSNNMNGSNSNFSTSMPVNHSATNLTQSFNSKRIPPQFLQQQQQQQQQWTENFASSPMTSSSINKHGTSLFAKNESMTPTSSFYHQ</sequence>
<protein>
    <recommendedName>
        <fullName evidence="8">GATA-type domain-containing protein</fullName>
    </recommendedName>
</protein>
<feature type="compositionally biased region" description="Polar residues" evidence="7">
    <location>
        <begin position="35"/>
        <end position="59"/>
    </location>
</feature>
<dbReference type="PANTHER" id="PTHR10071">
    <property type="entry name" value="TRANSCRIPTION FACTOR GATA FAMILY MEMBER"/>
    <property type="match status" value="1"/>
</dbReference>
<feature type="domain" description="GATA-type" evidence="8">
    <location>
        <begin position="236"/>
        <end position="289"/>
    </location>
</feature>
<dbReference type="GO" id="GO:0000981">
    <property type="term" value="F:DNA-binding transcription factor activity, RNA polymerase II-specific"/>
    <property type="evidence" value="ECO:0007669"/>
    <property type="project" value="TreeGrafter"/>
</dbReference>
<reference evidence="9" key="2">
    <citation type="submission" date="2021-01" db="EMBL/GenBank/DDBJ databases">
        <authorList>
            <person name="Schikora-Tamarit M.A."/>
        </authorList>
    </citation>
    <scope>NUCLEOTIDE SEQUENCE</scope>
    <source>
        <strain evidence="9">CBS2887</strain>
    </source>
</reference>
<proteinExistence type="predicted"/>
<dbReference type="PANTHER" id="PTHR10071:SF281">
    <property type="entry name" value="BOX A-BINDING FACTOR-RELATED"/>
    <property type="match status" value="1"/>
</dbReference>
<dbReference type="GO" id="GO:0000978">
    <property type="term" value="F:RNA polymerase II cis-regulatory region sequence-specific DNA binding"/>
    <property type="evidence" value="ECO:0007669"/>
    <property type="project" value="TreeGrafter"/>
</dbReference>
<dbReference type="CDD" id="cd00202">
    <property type="entry name" value="ZnF_GATA"/>
    <property type="match status" value="1"/>
</dbReference>
<dbReference type="GO" id="GO:0045944">
    <property type="term" value="P:positive regulation of transcription by RNA polymerase II"/>
    <property type="evidence" value="ECO:0007669"/>
    <property type="project" value="TreeGrafter"/>
</dbReference>
<feature type="non-terminal residue" evidence="9">
    <location>
        <position position="538"/>
    </location>
</feature>
<keyword evidence="2" id="KW-0479">Metal-binding</keyword>
<gene>
    <name evidence="9" type="ORF">WICPIJ_004594</name>
</gene>
<dbReference type="Proteomes" id="UP000774326">
    <property type="component" value="Unassembled WGS sequence"/>
</dbReference>
<dbReference type="PROSITE" id="PS00344">
    <property type="entry name" value="GATA_ZN_FINGER_1"/>
    <property type="match status" value="1"/>
</dbReference>
<keyword evidence="5" id="KW-0539">Nucleus</keyword>
<dbReference type="Pfam" id="PF00320">
    <property type="entry name" value="GATA"/>
    <property type="match status" value="1"/>
</dbReference>
<reference evidence="9" key="1">
    <citation type="journal article" date="2021" name="Open Biol.">
        <title>Shared evolutionary footprints suggest mitochondrial oxidative damage underlies multiple complex I losses in fungi.</title>
        <authorList>
            <person name="Schikora-Tamarit M.A."/>
            <person name="Marcet-Houben M."/>
            <person name="Nosek J."/>
            <person name="Gabaldon T."/>
        </authorList>
    </citation>
    <scope>NUCLEOTIDE SEQUENCE</scope>
    <source>
        <strain evidence="9">CBS2887</strain>
    </source>
</reference>
<dbReference type="SMART" id="SM00401">
    <property type="entry name" value="ZnF_GATA"/>
    <property type="match status" value="1"/>
</dbReference>
<accession>A0A9P8TLV8</accession>
<keyword evidence="10" id="KW-1185">Reference proteome</keyword>
<dbReference type="EMBL" id="JAEUBG010002512">
    <property type="protein sequence ID" value="KAH3684408.1"/>
    <property type="molecule type" value="Genomic_DNA"/>
</dbReference>
<dbReference type="InterPro" id="IPR013088">
    <property type="entry name" value="Znf_NHR/GATA"/>
</dbReference>
<keyword evidence="3 6" id="KW-0863">Zinc-finger</keyword>
<feature type="region of interest" description="Disordered" evidence="7">
    <location>
        <begin position="74"/>
        <end position="171"/>
    </location>
</feature>
<dbReference type="FunFam" id="3.30.50.10:FF:000007">
    <property type="entry name" value="Nitrogen regulatory AreA, N-terminal"/>
    <property type="match status" value="1"/>
</dbReference>
<dbReference type="InterPro" id="IPR039355">
    <property type="entry name" value="Transcription_factor_GATA"/>
</dbReference>
<evidence type="ECO:0000256" key="4">
    <source>
        <dbReference type="ARBA" id="ARBA00022833"/>
    </source>
</evidence>
<evidence type="ECO:0000256" key="6">
    <source>
        <dbReference type="PROSITE-ProRule" id="PRU00094"/>
    </source>
</evidence>
<feature type="region of interest" description="Disordered" evidence="7">
    <location>
        <begin position="489"/>
        <end position="538"/>
    </location>
</feature>
<feature type="compositionally biased region" description="Basic and acidic residues" evidence="7">
    <location>
        <begin position="96"/>
        <end position="108"/>
    </location>
</feature>
<dbReference type="PRINTS" id="PR00619">
    <property type="entry name" value="GATAZNFINGER"/>
</dbReference>
<feature type="compositionally biased region" description="Low complexity" evidence="7">
    <location>
        <begin position="218"/>
        <end position="227"/>
    </location>
</feature>
<feature type="compositionally biased region" description="Polar residues" evidence="7">
    <location>
        <begin position="124"/>
        <end position="166"/>
    </location>
</feature>
<dbReference type="AlphaFoldDB" id="A0A9P8TLV8"/>
<comment type="caution">
    <text evidence="9">The sequence shown here is derived from an EMBL/GenBank/DDBJ whole genome shotgun (WGS) entry which is preliminary data.</text>
</comment>
<feature type="compositionally biased region" description="Low complexity" evidence="7">
    <location>
        <begin position="293"/>
        <end position="303"/>
    </location>
</feature>
<feature type="compositionally biased region" description="Polar residues" evidence="7">
    <location>
        <begin position="501"/>
        <end position="519"/>
    </location>
</feature>
<feature type="region of interest" description="Disordered" evidence="7">
    <location>
        <begin position="356"/>
        <end position="379"/>
    </location>
</feature>
<feature type="compositionally biased region" description="Low complexity" evidence="7">
    <location>
        <begin position="394"/>
        <end position="419"/>
    </location>
</feature>
<dbReference type="GO" id="GO:0005634">
    <property type="term" value="C:nucleus"/>
    <property type="evidence" value="ECO:0007669"/>
    <property type="project" value="UniProtKB-SubCell"/>
</dbReference>
<feature type="compositionally biased region" description="Low complexity" evidence="7">
    <location>
        <begin position="444"/>
        <end position="467"/>
    </location>
</feature>
<dbReference type="OrthoDB" id="515401at2759"/>
<feature type="region of interest" description="Disordered" evidence="7">
    <location>
        <begin position="284"/>
        <end position="321"/>
    </location>
</feature>
<feature type="compositionally biased region" description="Low complexity" evidence="7">
    <location>
        <begin position="356"/>
        <end position="374"/>
    </location>
</feature>
<evidence type="ECO:0000256" key="7">
    <source>
        <dbReference type="SAM" id="MobiDB-lite"/>
    </source>
</evidence>
<feature type="compositionally biased region" description="Polar residues" evidence="7">
    <location>
        <begin position="304"/>
        <end position="321"/>
    </location>
</feature>